<dbReference type="Pfam" id="PF13481">
    <property type="entry name" value="AAA_25"/>
    <property type="match status" value="1"/>
</dbReference>
<keyword evidence="1" id="KW-0347">Helicase</keyword>
<keyword evidence="1" id="KW-0547">Nucleotide-binding</keyword>
<dbReference type="EMBL" id="OP297535">
    <property type="protein sequence ID" value="UXE03772.1"/>
    <property type="molecule type" value="Genomic_DNA"/>
</dbReference>
<sequence>MSEDTPTHVDLEAEARVLGTVLGNPNEFADRIADMPTSLFASMPHQAIAEQVKVYVAAGEDFTAEMMMREAPRLAGGGARGDLVRTAIINMFQLANPGSFEYFLDRLIALSRAREIAMTAARLAQRIDSFTEAEELDAALREAQASLGAQESVATGGEEPIRVGELLTNERVEHDWIVPELLERTDRLMVTAAEGAGKSMLLAQIAACLAAGIHPFLFVPIRPVRVLVIDAENSKRQVARRYRKLIGQVEDKCYDYDLGAPRWDDNLGFLIQPEGVHLDEPTTMRLVENMIAYHRPDIVIAGPLYRLHGLDIEKAEHATQLIGMIDRLRVRYQFAFICEAHANHGQNGQQRALRPSGSSVLLRWPEFGVGLRAADGFEDQEHPEQVKVIFWRGGREERIWPRQLQHVFAMAWGPDETYYDRHKSLDVDSWVEHSTPHER</sequence>
<keyword evidence="1" id="KW-0378">Hydrolase</keyword>
<dbReference type="InterPro" id="IPR027417">
    <property type="entry name" value="P-loop_NTPase"/>
</dbReference>
<protein>
    <submittedName>
        <fullName evidence="1">DnaB-like dsDNA helicase</fullName>
    </submittedName>
</protein>
<accession>A0A977KMR0</accession>
<evidence type="ECO:0000313" key="1">
    <source>
        <dbReference type="EMBL" id="UXE03772.1"/>
    </source>
</evidence>
<keyword evidence="2" id="KW-1185">Reference proteome</keyword>
<name>A0A977KMR0_9CAUD</name>
<dbReference type="Gene3D" id="3.40.50.300">
    <property type="entry name" value="P-loop containing nucleotide triphosphate hydrolases"/>
    <property type="match status" value="1"/>
</dbReference>
<organism evidence="1 2">
    <name type="scientific">Gordonia phage ObLaDi</name>
    <dbReference type="NCBI Taxonomy" id="2978487"/>
    <lineage>
        <taxon>Viruses</taxon>
        <taxon>Duplodnaviria</taxon>
        <taxon>Heunggongvirae</taxon>
        <taxon>Uroviricota</taxon>
        <taxon>Caudoviricetes</taxon>
        <taxon>Kruegerviridae</taxon>
        <taxon>Cafassovirus</taxon>
        <taxon>Cafassovirus obladi</taxon>
    </lineage>
</organism>
<dbReference type="Proteomes" id="UP001064297">
    <property type="component" value="Segment"/>
</dbReference>
<proteinExistence type="predicted"/>
<dbReference type="Gene3D" id="1.10.860.10">
    <property type="entry name" value="DNAb Helicase, Chain A"/>
    <property type="match status" value="1"/>
</dbReference>
<dbReference type="InterPro" id="IPR016136">
    <property type="entry name" value="DNA_helicase_N/primase_C"/>
</dbReference>
<gene>
    <name evidence="1" type="primary">49</name>
    <name evidence="1" type="ORF">SEA_OBLADI_49</name>
</gene>
<keyword evidence="1" id="KW-0067">ATP-binding</keyword>
<dbReference type="GO" id="GO:0004386">
    <property type="term" value="F:helicase activity"/>
    <property type="evidence" value="ECO:0007669"/>
    <property type="project" value="UniProtKB-KW"/>
</dbReference>
<reference evidence="1" key="1">
    <citation type="submission" date="2022-08" db="EMBL/GenBank/DDBJ databases">
        <authorList>
            <person name="Abuwarda M.A."/>
            <person name="Alvarez A."/>
            <person name="Batteikh M."/>
            <person name="Baughman A.P."/>
            <person name="Chavez V."/>
            <person name="Cheng C."/>
            <person name="Cosentino E.J."/>
            <person name="Di Blasi D.L."/>
            <person name="Dooley N.L."/>
            <person name="Empson B.M."/>
            <person name="Erfanian K."/>
            <person name="Esparza P.D."/>
            <person name="Fleming H.S."/>
            <person name="Ghannam M.S."/>
            <person name="Gibbons A.C."/>
            <person name="Gonzalez C."/>
            <person name="Huq N.E."/>
            <person name="Jin K."/>
            <person name="Kamarzar M."/>
            <person name="Khaine A."/>
            <person name="Krug K.R."/>
            <person name="Lee A."/>
            <person name="Liao S."/>
            <person name="Light I."/>
            <person name="Ma Y."/>
            <person name="Magaling J.M."/>
            <person name="McLinden K.C."/>
            <person name="Melkote A."/>
            <person name="Montoya Serpas C.A."/>
            <person name="Niazmandi K."/>
            <person name="Ostroske E.C."/>
            <person name="Paek B.H."/>
            <person name="Rajiv S."/>
            <person name="Santos C.E."/>
            <person name="Semaan S.A."/>
            <person name="Senthilvelan J."/>
            <person name="Sheppy T.E."/>
            <person name="Stephenson J.C."/>
            <person name="Tenney M.E."/>
            <person name="Teoh N."/>
            <person name="Thorp J.P."/>
            <person name="Turon Font G."/>
            <person name="Uvarov E.V."/>
            <person name="Verpukhovskiy P."/>
            <person name="Wang J."/>
            <person name="Whang A.Y."/>
            <person name="Wright N.E."/>
            <person name="Wu M."/>
            <person name="Zhuang C."/>
            <person name="Bruns J.A."/>
            <person name="Chai A.E."/>
            <person name="Parikh H."/>
            <person name="Zorawik M."/>
            <person name="Garza D.R."/>
            <person name="Ngo R.T."/>
            <person name="Reddi K."/>
            <person name="Garcia-Vedrenne A.E."/>
            <person name="Freise A.C."/>
            <person name="Balish M.F."/>
            <person name="Garlena R.A."/>
            <person name="Russell D.A."/>
            <person name="Jacobs-Sera D."/>
            <person name="Hatfull G.F."/>
        </authorList>
    </citation>
    <scope>NUCLEOTIDE SEQUENCE</scope>
</reference>
<dbReference type="SUPFAM" id="SSF52540">
    <property type="entry name" value="P-loop containing nucleoside triphosphate hydrolases"/>
    <property type="match status" value="1"/>
</dbReference>
<evidence type="ECO:0000313" key="2">
    <source>
        <dbReference type="Proteomes" id="UP001064297"/>
    </source>
</evidence>